<evidence type="ECO:0000313" key="5">
    <source>
        <dbReference type="EMBL" id="PRP86715.1"/>
    </source>
</evidence>
<dbReference type="EMBL" id="MDYQ01000027">
    <property type="protein sequence ID" value="PRP86715.1"/>
    <property type="molecule type" value="Genomic_DNA"/>
</dbReference>
<comment type="caution">
    <text evidence="5">The sequence shown here is derived from an EMBL/GenBank/DDBJ whole genome shotgun (WGS) entry which is preliminary data.</text>
</comment>
<dbReference type="OrthoDB" id="1701769at2759"/>
<protein>
    <recommendedName>
        <fullName evidence="4">CMP/dCMP-type deaminase domain-containing protein</fullName>
    </recommendedName>
</protein>
<proteinExistence type="predicted"/>
<dbReference type="GO" id="GO:0002100">
    <property type="term" value="P:tRNA wobble adenosine to inosine editing"/>
    <property type="evidence" value="ECO:0007669"/>
    <property type="project" value="TreeGrafter"/>
</dbReference>
<dbReference type="GO" id="GO:0052717">
    <property type="term" value="F:tRNA-specific adenosine-34 deaminase activity"/>
    <property type="evidence" value="ECO:0007669"/>
    <property type="project" value="TreeGrafter"/>
</dbReference>
<dbReference type="SUPFAM" id="SSF53927">
    <property type="entry name" value="Cytidine deaminase-like"/>
    <property type="match status" value="1"/>
</dbReference>
<dbReference type="CDD" id="cd01285">
    <property type="entry name" value="nucleoside_deaminase"/>
    <property type="match status" value="1"/>
</dbReference>
<dbReference type="FunCoup" id="A0A2P6NRX9">
    <property type="interactions" value="130"/>
</dbReference>
<dbReference type="PROSITE" id="PS00903">
    <property type="entry name" value="CYT_DCMP_DEAMINASES_1"/>
    <property type="match status" value="1"/>
</dbReference>
<dbReference type="PANTHER" id="PTHR11079">
    <property type="entry name" value="CYTOSINE DEAMINASE FAMILY MEMBER"/>
    <property type="match status" value="1"/>
</dbReference>
<evidence type="ECO:0000313" key="6">
    <source>
        <dbReference type="Proteomes" id="UP000241769"/>
    </source>
</evidence>
<dbReference type="GO" id="GO:0008270">
    <property type="term" value="F:zinc ion binding"/>
    <property type="evidence" value="ECO:0007669"/>
    <property type="project" value="InterPro"/>
</dbReference>
<reference evidence="5 6" key="1">
    <citation type="journal article" date="2018" name="Genome Biol. Evol.">
        <title>Multiple Roots of Fruiting Body Formation in Amoebozoa.</title>
        <authorList>
            <person name="Hillmann F."/>
            <person name="Forbes G."/>
            <person name="Novohradska S."/>
            <person name="Ferling I."/>
            <person name="Riege K."/>
            <person name="Groth M."/>
            <person name="Westermann M."/>
            <person name="Marz M."/>
            <person name="Spaller T."/>
            <person name="Winckler T."/>
            <person name="Schaap P."/>
            <person name="Glockner G."/>
        </authorList>
    </citation>
    <scope>NUCLEOTIDE SEQUENCE [LARGE SCALE GENOMIC DNA]</scope>
    <source>
        <strain evidence="5 6">Jena</strain>
    </source>
</reference>
<feature type="domain" description="CMP/dCMP-type deaminase" evidence="4">
    <location>
        <begin position="8"/>
        <end position="127"/>
    </location>
</feature>
<dbReference type="Proteomes" id="UP000241769">
    <property type="component" value="Unassembled WGS sequence"/>
</dbReference>
<keyword evidence="6" id="KW-1185">Reference proteome</keyword>
<dbReference type="InParanoid" id="A0A2P6NRX9"/>
<evidence type="ECO:0000256" key="3">
    <source>
        <dbReference type="ARBA" id="ARBA00022833"/>
    </source>
</evidence>
<dbReference type="PANTHER" id="PTHR11079:SF149">
    <property type="entry name" value="TRNA-SPECIFIC ADENOSINE DEAMINASE 2"/>
    <property type="match status" value="1"/>
</dbReference>
<dbReference type="AlphaFoldDB" id="A0A2P6NRX9"/>
<dbReference type="Gene3D" id="3.40.140.10">
    <property type="entry name" value="Cytidine Deaminase, domain 2"/>
    <property type="match status" value="1"/>
</dbReference>
<sequence>MSAEGSEESHIQYMREALSVAETSISREEVEVPIGCVFVRNGIIIGRAHNLVSETLNATRHAELVAIDAILENLQPKDEETVKKIFNETDLYVTCEPCIMCASALLHIGIRKVYFGCSNDRFGGCGTTISVHQEKSKNCPEGYEVVSGILKDEAVSIMKRFYAIGNKNGDT</sequence>
<dbReference type="PROSITE" id="PS51747">
    <property type="entry name" value="CYT_DCMP_DEAMINASES_2"/>
    <property type="match status" value="1"/>
</dbReference>
<evidence type="ECO:0000259" key="4">
    <source>
        <dbReference type="PROSITE" id="PS51747"/>
    </source>
</evidence>
<evidence type="ECO:0000256" key="1">
    <source>
        <dbReference type="ARBA" id="ARBA00022723"/>
    </source>
</evidence>
<dbReference type="Pfam" id="PF00383">
    <property type="entry name" value="dCMP_cyt_deam_1"/>
    <property type="match status" value="1"/>
</dbReference>
<keyword evidence="2" id="KW-0378">Hydrolase</keyword>
<accession>A0A2P6NRX9</accession>
<dbReference type="InterPro" id="IPR016193">
    <property type="entry name" value="Cytidine_deaminase-like"/>
</dbReference>
<name>A0A2P6NRX9_9EUKA</name>
<dbReference type="STRING" id="1890364.A0A2P6NRX9"/>
<gene>
    <name evidence="5" type="ORF">PROFUN_02864</name>
</gene>
<dbReference type="InterPro" id="IPR016192">
    <property type="entry name" value="APOBEC/CMP_deaminase_Zn-bd"/>
</dbReference>
<keyword evidence="3" id="KW-0862">Zinc</keyword>
<keyword evidence="1" id="KW-0479">Metal-binding</keyword>
<evidence type="ECO:0000256" key="2">
    <source>
        <dbReference type="ARBA" id="ARBA00022801"/>
    </source>
</evidence>
<organism evidence="5 6">
    <name type="scientific">Planoprotostelium fungivorum</name>
    <dbReference type="NCBI Taxonomy" id="1890364"/>
    <lineage>
        <taxon>Eukaryota</taxon>
        <taxon>Amoebozoa</taxon>
        <taxon>Evosea</taxon>
        <taxon>Variosea</taxon>
        <taxon>Cavosteliida</taxon>
        <taxon>Cavosteliaceae</taxon>
        <taxon>Planoprotostelium</taxon>
    </lineage>
</organism>
<dbReference type="InterPro" id="IPR002125">
    <property type="entry name" value="CMP_dCMP_dom"/>
</dbReference>